<gene>
    <name evidence="2" type="ORF">V3330_09585</name>
</gene>
<name>A0AAW9RHM2_9GAMM</name>
<reference evidence="2 3" key="1">
    <citation type="submission" date="2024-02" db="EMBL/GenBank/DDBJ databases">
        <title>A novel Wenzhouxiangellaceae bacterium, isolated from coastal sediments.</title>
        <authorList>
            <person name="Du Z.-J."/>
            <person name="Ye Y.-Q."/>
            <person name="Zhang X.-Y."/>
        </authorList>
    </citation>
    <scope>NUCLEOTIDE SEQUENCE [LARGE SCALE GENOMIC DNA]</scope>
    <source>
        <strain evidence="2 3">CH-27</strain>
    </source>
</reference>
<dbReference type="Proteomes" id="UP001359886">
    <property type="component" value="Unassembled WGS sequence"/>
</dbReference>
<dbReference type="EMBL" id="JAZHOG010000005">
    <property type="protein sequence ID" value="MEJ8567875.1"/>
    <property type="molecule type" value="Genomic_DNA"/>
</dbReference>
<evidence type="ECO:0000259" key="1">
    <source>
        <dbReference type="Pfam" id="PF12680"/>
    </source>
</evidence>
<organism evidence="2 3">
    <name type="scientific">Elongatibacter sediminis</name>
    <dbReference type="NCBI Taxonomy" id="3119006"/>
    <lineage>
        <taxon>Bacteria</taxon>
        <taxon>Pseudomonadati</taxon>
        <taxon>Pseudomonadota</taxon>
        <taxon>Gammaproteobacteria</taxon>
        <taxon>Chromatiales</taxon>
        <taxon>Wenzhouxiangellaceae</taxon>
        <taxon>Elongatibacter</taxon>
    </lineage>
</organism>
<accession>A0AAW9RHM2</accession>
<dbReference type="InterPro" id="IPR037401">
    <property type="entry name" value="SnoaL-like"/>
</dbReference>
<dbReference type="SUPFAM" id="SSF54427">
    <property type="entry name" value="NTF2-like"/>
    <property type="match status" value="1"/>
</dbReference>
<sequence>MQSKMDVIRELMKATEAQDDEAFLSFLTDDIEYHYHVGSRPLNGKDWVRKFMSKYREIAADVKWRIDRHAESGDHLFVEGYEEYRDTRTGDMIAHPYMGIFEFRDGKIAAWRDYFEMNQKKAD</sequence>
<dbReference type="InterPro" id="IPR032710">
    <property type="entry name" value="NTF2-like_dom_sf"/>
</dbReference>
<dbReference type="Gene3D" id="3.10.450.50">
    <property type="match status" value="1"/>
</dbReference>
<comment type="caution">
    <text evidence="2">The sequence shown here is derived from an EMBL/GenBank/DDBJ whole genome shotgun (WGS) entry which is preliminary data.</text>
</comment>
<evidence type="ECO:0000313" key="2">
    <source>
        <dbReference type="EMBL" id="MEJ8567875.1"/>
    </source>
</evidence>
<evidence type="ECO:0000313" key="3">
    <source>
        <dbReference type="Proteomes" id="UP001359886"/>
    </source>
</evidence>
<dbReference type="Pfam" id="PF12680">
    <property type="entry name" value="SnoaL_2"/>
    <property type="match status" value="1"/>
</dbReference>
<dbReference type="RefSeq" id="WP_354695196.1">
    <property type="nucleotide sequence ID" value="NZ_JAZHOG010000005.1"/>
</dbReference>
<protein>
    <submittedName>
        <fullName evidence="2">Nuclear transport factor 2 family protein</fullName>
    </submittedName>
</protein>
<feature type="domain" description="SnoaL-like" evidence="1">
    <location>
        <begin position="8"/>
        <end position="111"/>
    </location>
</feature>
<dbReference type="AlphaFoldDB" id="A0AAW9RHM2"/>
<proteinExistence type="predicted"/>
<keyword evidence="3" id="KW-1185">Reference proteome</keyword>